<name>A0A2G8BBU7_9MYCO</name>
<dbReference type="STRING" id="110505.ACT16_19530"/>
<dbReference type="Pfam" id="PF10817">
    <property type="entry name" value="DUF2563"/>
    <property type="match status" value="1"/>
</dbReference>
<gene>
    <name evidence="1" type="ORF">MHEC_45110</name>
</gene>
<sequence>MFVDTGLLYSGAHDSHRAGGHAGDGADHLAAASPAAGMFGDFAAAHEFHQAVSQAHIHHTRKLRAHQQVLSDVGDKARTAATAFTDMEERNTVKLDAVRCNSDT</sequence>
<dbReference type="InterPro" id="IPR022534">
    <property type="entry name" value="DUF2563"/>
</dbReference>
<dbReference type="RefSeq" id="WP_048893117.1">
    <property type="nucleotide sequence ID" value="NZ_AP024237.1"/>
</dbReference>
<accession>A0A2G8BBU7</accession>
<dbReference type="Proteomes" id="UP000595446">
    <property type="component" value="Chromosome"/>
</dbReference>
<reference evidence="1 2" key="1">
    <citation type="submission" date="2020-12" db="EMBL/GenBank/DDBJ databases">
        <title>Complete genome sequence of Mycobacterium heckeshornense JCM 15655T, closely related to a pathogenic non-tuberculous mycobacterial species Mycobacterium xenopi.</title>
        <authorList>
            <person name="Yoshida M."/>
            <person name="Fukano H."/>
            <person name="Asakura T."/>
            <person name="Suzuki M."/>
            <person name="Hoshino Y."/>
        </authorList>
    </citation>
    <scope>NUCLEOTIDE SEQUENCE [LARGE SCALE GENOMIC DNA]</scope>
    <source>
        <strain evidence="1 2">JCM 15655</strain>
    </source>
</reference>
<organism evidence="1 2">
    <name type="scientific">Mycobacterium heckeshornense</name>
    <dbReference type="NCBI Taxonomy" id="110505"/>
    <lineage>
        <taxon>Bacteria</taxon>
        <taxon>Bacillati</taxon>
        <taxon>Actinomycetota</taxon>
        <taxon>Actinomycetes</taxon>
        <taxon>Mycobacteriales</taxon>
        <taxon>Mycobacteriaceae</taxon>
        <taxon>Mycobacterium</taxon>
    </lineage>
</organism>
<dbReference type="OrthoDB" id="4750359at2"/>
<evidence type="ECO:0000313" key="1">
    <source>
        <dbReference type="EMBL" id="BCO38078.1"/>
    </source>
</evidence>
<evidence type="ECO:0000313" key="2">
    <source>
        <dbReference type="Proteomes" id="UP000595446"/>
    </source>
</evidence>
<dbReference type="EMBL" id="AP024237">
    <property type="protein sequence ID" value="BCO38078.1"/>
    <property type="molecule type" value="Genomic_DNA"/>
</dbReference>
<protein>
    <submittedName>
        <fullName evidence="1">Uncharacterized protein</fullName>
    </submittedName>
</protein>
<proteinExistence type="predicted"/>
<dbReference type="AlphaFoldDB" id="A0A2G8BBU7"/>
<keyword evidence="2" id="KW-1185">Reference proteome</keyword>